<protein>
    <recommendedName>
        <fullName evidence="2">TonB C-terminal domain-containing protein</fullName>
    </recommendedName>
</protein>
<name>A0A547PEV9_9SPHN</name>
<feature type="compositionally biased region" description="Pro residues" evidence="1">
    <location>
        <begin position="61"/>
        <end position="70"/>
    </location>
</feature>
<evidence type="ECO:0000256" key="1">
    <source>
        <dbReference type="SAM" id="MobiDB-lite"/>
    </source>
</evidence>
<evidence type="ECO:0000259" key="2">
    <source>
        <dbReference type="Pfam" id="PF03544"/>
    </source>
</evidence>
<dbReference type="EMBL" id="VHJK01000001">
    <property type="protein sequence ID" value="TRD12686.1"/>
    <property type="molecule type" value="Genomic_DNA"/>
</dbReference>
<feature type="region of interest" description="Disordered" evidence="1">
    <location>
        <begin position="57"/>
        <end position="148"/>
    </location>
</feature>
<dbReference type="Proteomes" id="UP000316343">
    <property type="component" value="Unassembled WGS sequence"/>
</dbReference>
<sequence>MAQGKTRYSSPFRRPRWSLILAIVVLHLIALYALGRAFAPEFTGSVERSVVSAFTVTITAPPDPPPPENQPEPDEGAQGDPGQDAVPEPVTAPKAKIETKPTPKPQASSTGSATRSGARETGDGTGAAGKGTGTGSGNAGGGKGGIAVTKPVHISGTISNARDYPVPPGGRSARSGTEVIVRVIVGTDGRARQCSVYRPSPDPEADRITCQLVENRLGFKPAVDTNGNPVAAPFYWRQRWFSAQ</sequence>
<evidence type="ECO:0000313" key="4">
    <source>
        <dbReference type="Proteomes" id="UP000316343"/>
    </source>
</evidence>
<keyword evidence="4" id="KW-1185">Reference proteome</keyword>
<feature type="domain" description="TonB C-terminal" evidence="2">
    <location>
        <begin position="174"/>
        <end position="234"/>
    </location>
</feature>
<feature type="compositionally biased region" description="Gly residues" evidence="1">
    <location>
        <begin position="123"/>
        <end position="145"/>
    </location>
</feature>
<gene>
    <name evidence="3" type="ORF">FGU71_03290</name>
</gene>
<evidence type="ECO:0000313" key="3">
    <source>
        <dbReference type="EMBL" id="TRD12686.1"/>
    </source>
</evidence>
<dbReference type="AlphaFoldDB" id="A0A547PEV9"/>
<proteinExistence type="predicted"/>
<accession>A0A547PEV9</accession>
<organism evidence="3 4">
    <name type="scientific">Erythrobacter insulae</name>
    <dbReference type="NCBI Taxonomy" id="2584124"/>
    <lineage>
        <taxon>Bacteria</taxon>
        <taxon>Pseudomonadati</taxon>
        <taxon>Pseudomonadota</taxon>
        <taxon>Alphaproteobacteria</taxon>
        <taxon>Sphingomonadales</taxon>
        <taxon>Erythrobacteraceae</taxon>
        <taxon>Erythrobacter/Porphyrobacter group</taxon>
        <taxon>Erythrobacter</taxon>
    </lineage>
</organism>
<dbReference type="Pfam" id="PF03544">
    <property type="entry name" value="TonB_C"/>
    <property type="match status" value="1"/>
</dbReference>
<comment type="caution">
    <text evidence="3">The sequence shown here is derived from an EMBL/GenBank/DDBJ whole genome shotgun (WGS) entry which is preliminary data.</text>
</comment>
<dbReference type="SUPFAM" id="SSF74653">
    <property type="entry name" value="TolA/TonB C-terminal domain"/>
    <property type="match status" value="1"/>
</dbReference>
<dbReference type="GO" id="GO:0055085">
    <property type="term" value="P:transmembrane transport"/>
    <property type="evidence" value="ECO:0007669"/>
    <property type="project" value="InterPro"/>
</dbReference>
<feature type="compositionally biased region" description="Low complexity" evidence="1">
    <location>
        <begin position="107"/>
        <end position="116"/>
    </location>
</feature>
<dbReference type="InterPro" id="IPR037682">
    <property type="entry name" value="TonB_C"/>
</dbReference>
<dbReference type="OrthoDB" id="7390536at2"/>
<dbReference type="Gene3D" id="3.30.1150.10">
    <property type="match status" value="1"/>
</dbReference>
<reference evidence="3 4" key="1">
    <citation type="submission" date="2019-06" db="EMBL/GenBank/DDBJ databases">
        <title>Erythrobacter insulae sp. nov., isolated from a tidal flat.</title>
        <authorList>
            <person name="Yoon J.-H."/>
        </authorList>
    </citation>
    <scope>NUCLEOTIDE SEQUENCE [LARGE SCALE GENOMIC DNA]</scope>
    <source>
        <strain evidence="3 4">JBTF-M21</strain>
    </source>
</reference>